<feature type="compositionally biased region" description="Basic and acidic residues" evidence="1">
    <location>
        <begin position="1134"/>
        <end position="1147"/>
    </location>
</feature>
<dbReference type="OrthoDB" id="1679052at2759"/>
<keyword evidence="3" id="KW-1185">Reference proteome</keyword>
<feature type="region of interest" description="Disordered" evidence="1">
    <location>
        <begin position="711"/>
        <end position="739"/>
    </location>
</feature>
<accession>A0A9R1UNA3</accession>
<feature type="compositionally biased region" description="Basic and acidic residues" evidence="1">
    <location>
        <begin position="1248"/>
        <end position="1261"/>
    </location>
</feature>
<feature type="compositionally biased region" description="Basic and acidic residues" evidence="1">
    <location>
        <begin position="1210"/>
        <end position="1223"/>
    </location>
</feature>
<evidence type="ECO:0000313" key="2">
    <source>
        <dbReference type="EMBL" id="KAJ0190053.1"/>
    </source>
</evidence>
<feature type="compositionally biased region" description="Low complexity" evidence="1">
    <location>
        <begin position="1284"/>
        <end position="1294"/>
    </location>
</feature>
<feature type="region of interest" description="Disordered" evidence="1">
    <location>
        <begin position="203"/>
        <end position="261"/>
    </location>
</feature>
<feature type="compositionally biased region" description="Basic and acidic residues" evidence="1">
    <location>
        <begin position="1058"/>
        <end position="1071"/>
    </location>
</feature>
<organism evidence="2 3">
    <name type="scientific">Lactuca sativa</name>
    <name type="common">Garden lettuce</name>
    <dbReference type="NCBI Taxonomy" id="4236"/>
    <lineage>
        <taxon>Eukaryota</taxon>
        <taxon>Viridiplantae</taxon>
        <taxon>Streptophyta</taxon>
        <taxon>Embryophyta</taxon>
        <taxon>Tracheophyta</taxon>
        <taxon>Spermatophyta</taxon>
        <taxon>Magnoliopsida</taxon>
        <taxon>eudicotyledons</taxon>
        <taxon>Gunneridae</taxon>
        <taxon>Pentapetalae</taxon>
        <taxon>asterids</taxon>
        <taxon>campanulids</taxon>
        <taxon>Asterales</taxon>
        <taxon>Asteraceae</taxon>
        <taxon>Cichorioideae</taxon>
        <taxon>Cichorieae</taxon>
        <taxon>Lactucinae</taxon>
        <taxon>Lactuca</taxon>
    </lineage>
</organism>
<evidence type="ECO:0000313" key="3">
    <source>
        <dbReference type="Proteomes" id="UP000235145"/>
    </source>
</evidence>
<feature type="compositionally biased region" description="Basic and acidic residues" evidence="1">
    <location>
        <begin position="1020"/>
        <end position="1033"/>
    </location>
</feature>
<feature type="region of interest" description="Disordered" evidence="1">
    <location>
        <begin position="1"/>
        <end position="76"/>
    </location>
</feature>
<feature type="region of interest" description="Disordered" evidence="1">
    <location>
        <begin position="1328"/>
        <end position="1356"/>
    </location>
</feature>
<name>A0A9R1UNA3_LACSA</name>
<comment type="caution">
    <text evidence="2">The sequence shown here is derived from an EMBL/GenBank/DDBJ whole genome shotgun (WGS) entry which is preliminary data.</text>
</comment>
<dbReference type="EMBL" id="NBSK02000008">
    <property type="protein sequence ID" value="KAJ0190053.1"/>
    <property type="molecule type" value="Genomic_DNA"/>
</dbReference>
<feature type="compositionally biased region" description="Acidic residues" evidence="1">
    <location>
        <begin position="921"/>
        <end position="930"/>
    </location>
</feature>
<gene>
    <name evidence="2" type="ORF">LSAT_V11C800442840</name>
</gene>
<feature type="region of interest" description="Disordered" evidence="1">
    <location>
        <begin position="921"/>
        <end position="944"/>
    </location>
</feature>
<feature type="compositionally biased region" description="Basic and acidic residues" evidence="1">
    <location>
        <begin position="41"/>
        <end position="56"/>
    </location>
</feature>
<protein>
    <submittedName>
        <fullName evidence="2">Uncharacterized protein</fullName>
    </submittedName>
</protein>
<proteinExistence type="predicted"/>
<feature type="compositionally biased region" description="Basic and acidic residues" evidence="1">
    <location>
        <begin position="232"/>
        <end position="243"/>
    </location>
</feature>
<sequence length="1756" mass="193102">MPSGPKKRRAARRKRGLNSNHTEDEVEDAVEVSQTLSNGDMKAESHEHVEKSKDVPVVEECDSVGSNGKKESVHDEKIITHATVMLESSDSVGNKEKESESEAVDQILIQPISKEIKGNEDGEVDDGFSVVKESEETSKEGVLQDPISEEPRVDTVDQVVLKELPLQEAQDLSVPTESVSEVNVETFIEDAQDSLKELSVVHENEGVEVGESASVKDVSVVKNEGEDQDPSEETKESSSREFDQSIMKSIHNKEADQIPTKSAESVIEVDVDAISFEDAEDSFKTPLGSLSIGYMSQVMRSLKELAQNPYLAADSVDEVNVQKSLKEDQDSITEPHGVSSLVDASPVEEIVQGIEVAEGGESASHVEPVLKVEEEISKESVLEEELITEGSTQEQVKRVDELLMEAIPLEKAQGPIKYSLEEVVKGNVCGVGECTCDYPLINYVVSEDKKMSFRGISKKHSKKPNGKFSHDPEEMFDNIDMSRVEGFVRFNGHGNEPIGLSSRDDVASVEGVVPGNETAEDGKGEFNHVLVLKEEEEIMPIEGVLEETNGHSSDEPKVMIKTLDQEIQGDSGSEANVETFLEDAKEYSLKVPLGISSFLVKGNEYQEVGEKETLVNPFVLGIEDEEDDEDMSIGDGVLEDPLEEKKIETSSDELQATVKMIDNSVLDVEESLSEANVDTSLKDAQGSFKEPIRESSMDDVLHHVDSVMKENEDMSMEDVLEEPIPSSSDEPQPMDKRVDQDLSTQAKSIEVNVDASFEVTQDSFKVPLEDSSMDDLSHVEASDQSESQGEDSFKDKGYEGATMVNIVELVMEEKEEKSIEGVLEESFEHPSNEPELIVKTVDQSILKEAQHPSLAEESESVIDVLPIEAMVEGNEVAEVHESASEYSLQEPKAIIKTIAQFVLKGLHYKEDHDPSVLEVNEDTSSEDSEVSFETPLGSPSVDHVSPNEAFAQWNESTESIEENLESRLKDAKNSPIDSSGSFSLVDMSYMEGIEENESAEAVSVLKDGKEVSMVGVLEEQFEKKDGDSSHEQEAMVNTTDSAEVDEKEVSMEGGLEEQYGKKDGDSSHEQEAMVNTIDSAEVDEKEVSMEGGLEEQYGKKDGDSSHEEEALVNTIGSAEVDEKEVSMEGGLEEQFEKKDGDSSHEQEALVNTIDSAEVDEKEVSMEGGLEEQFEKKDGDSSHEEEALVNTIDSAEVDEKEVSMEGGLEEQFEKKDGDSSHEEEALVNTIDSAEVDEKEVSMEGVLEEQFEKKVGDSSHEQEETVSTIDISLLKEKETEDLSTPVESVSEVNVETSVKDSQDSLNEPLGIPSMDDASLLEGVVQGNEFGEIGESKEISKEGVVQDPLEEPIGNSSQELEEIVKTDDQLDLKEIPLKETQIPSLQDDSVIEVIKDVDSLKEPLGSSSVMDDDGDMTMKGVLQDPFRELIGSSLHDHLTLEGLHLKEEAEDPSVLADSVIKVNVDKSIEDAHDVYETPPGSPSVDHVSPVEGFEANIDHSSMEALGSFSMADVSSMKRVVEGNESTEVDEKSLVSMEGAHKEPFKDPVGPSTDELQTMVKTVDQSFQDPSLQGNVQEKEFTEGSEDATMDNHVESLKKENKDMSLEDVLEVPFEKPFGDSLHEQDATVNIIDRSLVKEIPLKEDEDPSATVELVTESPFVVDVFPVEGNEFNKVSETACHDSRTMVNHVASVESSSLVDGSSVEGVGQRNGQRNEMLGLVRSLLEEIRRIRAFYEEGLRQTTKIDLQMLEVLEKFDSTR</sequence>
<feature type="region of interest" description="Disordered" evidence="1">
    <location>
        <begin position="771"/>
        <end position="796"/>
    </location>
</feature>
<feature type="compositionally biased region" description="Basic and acidic residues" evidence="1">
    <location>
        <begin position="1172"/>
        <end position="1185"/>
    </location>
</feature>
<feature type="compositionally biased region" description="Basic residues" evidence="1">
    <location>
        <begin position="1"/>
        <end position="16"/>
    </location>
</feature>
<reference evidence="2 3" key="1">
    <citation type="journal article" date="2017" name="Nat. Commun.">
        <title>Genome assembly with in vitro proximity ligation data and whole-genome triplication in lettuce.</title>
        <authorList>
            <person name="Reyes-Chin-Wo S."/>
            <person name="Wang Z."/>
            <person name="Yang X."/>
            <person name="Kozik A."/>
            <person name="Arikit S."/>
            <person name="Song C."/>
            <person name="Xia L."/>
            <person name="Froenicke L."/>
            <person name="Lavelle D.O."/>
            <person name="Truco M.J."/>
            <person name="Xia R."/>
            <person name="Zhu S."/>
            <person name="Xu C."/>
            <person name="Xu H."/>
            <person name="Xu X."/>
            <person name="Cox K."/>
            <person name="Korf I."/>
            <person name="Meyers B.C."/>
            <person name="Michelmore R.W."/>
        </authorList>
    </citation>
    <scope>NUCLEOTIDE SEQUENCE [LARGE SCALE GENOMIC DNA]</scope>
    <source>
        <strain evidence="3">cv. Salinas</strain>
        <tissue evidence="2">Seedlings</tissue>
    </source>
</reference>
<feature type="compositionally biased region" description="Basic and acidic residues" evidence="1">
    <location>
        <begin position="1096"/>
        <end position="1109"/>
    </location>
</feature>
<evidence type="ECO:0000256" key="1">
    <source>
        <dbReference type="SAM" id="MobiDB-lite"/>
    </source>
</evidence>
<dbReference type="Proteomes" id="UP000235145">
    <property type="component" value="Unassembled WGS sequence"/>
</dbReference>
<feature type="region of interest" description="Disordered" evidence="1">
    <location>
        <begin position="1020"/>
        <end position="1312"/>
    </location>
</feature>